<gene>
    <name evidence="1" type="ORF">MENT_LOCUS4696</name>
</gene>
<evidence type="ECO:0000313" key="1">
    <source>
        <dbReference type="EMBL" id="CAD2135339.1"/>
    </source>
</evidence>
<reference evidence="1 2" key="1">
    <citation type="submission" date="2020-08" db="EMBL/GenBank/DDBJ databases">
        <authorList>
            <person name="Koutsovoulos G."/>
            <person name="Danchin GJ E."/>
        </authorList>
    </citation>
    <scope>NUCLEOTIDE SEQUENCE [LARGE SCALE GENOMIC DNA]</scope>
</reference>
<comment type="caution">
    <text evidence="1">The sequence shown here is derived from an EMBL/GenBank/DDBJ whole genome shotgun (WGS) entry which is preliminary data.</text>
</comment>
<dbReference type="AlphaFoldDB" id="A0A6V7TUR0"/>
<organism evidence="1 2">
    <name type="scientific">Meloidogyne enterolobii</name>
    <name type="common">Root-knot nematode worm</name>
    <name type="synonym">Meloidogyne mayaguensis</name>
    <dbReference type="NCBI Taxonomy" id="390850"/>
    <lineage>
        <taxon>Eukaryota</taxon>
        <taxon>Metazoa</taxon>
        <taxon>Ecdysozoa</taxon>
        <taxon>Nematoda</taxon>
        <taxon>Chromadorea</taxon>
        <taxon>Rhabditida</taxon>
        <taxon>Tylenchina</taxon>
        <taxon>Tylenchomorpha</taxon>
        <taxon>Tylenchoidea</taxon>
        <taxon>Meloidogynidae</taxon>
        <taxon>Meloidogyninae</taxon>
        <taxon>Meloidogyne</taxon>
    </lineage>
</organism>
<evidence type="ECO:0000313" key="2">
    <source>
        <dbReference type="Proteomes" id="UP000580250"/>
    </source>
</evidence>
<dbReference type="EMBL" id="CAJEWN010000016">
    <property type="protein sequence ID" value="CAD2135339.1"/>
    <property type="molecule type" value="Genomic_DNA"/>
</dbReference>
<dbReference type="Proteomes" id="UP000580250">
    <property type="component" value="Unassembled WGS sequence"/>
</dbReference>
<protein>
    <submittedName>
        <fullName evidence="1">Uncharacterized protein</fullName>
    </submittedName>
</protein>
<sequence length="50" mass="6085">MAKKYRIISENSDFFKFFDNNLRISKPKILKFCMDIVNTIMNVSEKYQKF</sequence>
<name>A0A6V7TUR0_MELEN</name>
<accession>A0A6V7TUR0</accession>
<proteinExistence type="predicted"/>